<gene>
    <name evidence="1" type="ORF">KDA27_19165</name>
</gene>
<proteinExistence type="predicted"/>
<evidence type="ECO:0000313" key="1">
    <source>
        <dbReference type="EMBL" id="MCA9757920.1"/>
    </source>
</evidence>
<evidence type="ECO:0000313" key="2">
    <source>
        <dbReference type="Proteomes" id="UP000739538"/>
    </source>
</evidence>
<protein>
    <submittedName>
        <fullName evidence="1">Uncharacterized protein</fullName>
    </submittedName>
</protein>
<reference evidence="1" key="1">
    <citation type="submission" date="2020-04" db="EMBL/GenBank/DDBJ databases">
        <authorList>
            <person name="Zhang T."/>
        </authorList>
    </citation>
    <scope>NUCLEOTIDE SEQUENCE</scope>
    <source>
        <strain evidence="1">HKST-UBA02</strain>
    </source>
</reference>
<accession>A0A956NIT9</accession>
<name>A0A956NIT9_UNCEI</name>
<dbReference type="AlphaFoldDB" id="A0A956NIT9"/>
<organism evidence="1 2">
    <name type="scientific">Eiseniibacteriota bacterium</name>
    <dbReference type="NCBI Taxonomy" id="2212470"/>
    <lineage>
        <taxon>Bacteria</taxon>
        <taxon>Candidatus Eiseniibacteriota</taxon>
    </lineage>
</organism>
<comment type="caution">
    <text evidence="1">The sequence shown here is derived from an EMBL/GenBank/DDBJ whole genome shotgun (WGS) entry which is preliminary data.</text>
</comment>
<sequence>MKTSGYVYVEQLDLRNAVEHWILVVTPKTTETTFKVPQASASSTNIVVERSSNGWDSVAEFIDEEYKDPAAAGFKRRYIKCSCEELTL</sequence>
<reference evidence="1" key="2">
    <citation type="journal article" date="2021" name="Microbiome">
        <title>Successional dynamics and alternative stable states in a saline activated sludge microbial community over 9 years.</title>
        <authorList>
            <person name="Wang Y."/>
            <person name="Ye J."/>
            <person name="Ju F."/>
            <person name="Liu L."/>
            <person name="Boyd J.A."/>
            <person name="Deng Y."/>
            <person name="Parks D.H."/>
            <person name="Jiang X."/>
            <person name="Yin X."/>
            <person name="Woodcroft B.J."/>
            <person name="Tyson G.W."/>
            <person name="Hugenholtz P."/>
            <person name="Polz M.F."/>
            <person name="Zhang T."/>
        </authorList>
    </citation>
    <scope>NUCLEOTIDE SEQUENCE</scope>
    <source>
        <strain evidence="1">HKST-UBA02</strain>
    </source>
</reference>
<dbReference type="EMBL" id="JAGQHS010000129">
    <property type="protein sequence ID" value="MCA9757920.1"/>
    <property type="molecule type" value="Genomic_DNA"/>
</dbReference>
<dbReference type="Proteomes" id="UP000739538">
    <property type="component" value="Unassembled WGS sequence"/>
</dbReference>